<dbReference type="Pfam" id="PF14053">
    <property type="entry name" value="DUF4248"/>
    <property type="match status" value="1"/>
</dbReference>
<keyword evidence="2" id="KW-1185">Reference proteome</keyword>
<evidence type="ECO:0000313" key="2">
    <source>
        <dbReference type="Proteomes" id="UP000533637"/>
    </source>
</evidence>
<gene>
    <name evidence="1" type="ORF">GGQ57_000932</name>
</gene>
<proteinExistence type="predicted"/>
<name>A0ABR6KI80_9BACT</name>
<evidence type="ECO:0008006" key="3">
    <source>
        <dbReference type="Google" id="ProtNLM"/>
    </source>
</evidence>
<dbReference type="Proteomes" id="UP000533637">
    <property type="component" value="Unassembled WGS sequence"/>
</dbReference>
<accession>A0ABR6KI80</accession>
<protein>
    <recommendedName>
        <fullName evidence="3">DUF4248 domain-containing protein</fullName>
    </recommendedName>
</protein>
<dbReference type="EMBL" id="JACHOC010000002">
    <property type="protein sequence ID" value="MBB4621038.1"/>
    <property type="molecule type" value="Genomic_DNA"/>
</dbReference>
<organism evidence="1 2">
    <name type="scientific">Parabacteroides faecis</name>
    <dbReference type="NCBI Taxonomy" id="1217282"/>
    <lineage>
        <taxon>Bacteria</taxon>
        <taxon>Pseudomonadati</taxon>
        <taxon>Bacteroidota</taxon>
        <taxon>Bacteroidia</taxon>
        <taxon>Bacteroidales</taxon>
        <taxon>Tannerellaceae</taxon>
        <taxon>Parabacteroides</taxon>
    </lineage>
</organism>
<sequence>MDKSKVWGHTQLAMLYFPGILPKSASAQLSLWIKRDEELLDDLTKAGYRKGQRMFTPRQVEILVDHLGDPETWNIR</sequence>
<dbReference type="RefSeq" id="WP_122357329.1">
    <property type="nucleotide sequence ID" value="NZ_BMPB01000003.1"/>
</dbReference>
<comment type="caution">
    <text evidence="1">The sequence shown here is derived from an EMBL/GenBank/DDBJ whole genome shotgun (WGS) entry which is preliminary data.</text>
</comment>
<evidence type="ECO:0000313" key="1">
    <source>
        <dbReference type="EMBL" id="MBB4621038.1"/>
    </source>
</evidence>
<dbReference type="InterPro" id="IPR025342">
    <property type="entry name" value="DUF4248"/>
</dbReference>
<reference evidence="1 2" key="1">
    <citation type="submission" date="2020-08" db="EMBL/GenBank/DDBJ databases">
        <title>Genomic Encyclopedia of Type Strains, Phase IV (KMG-IV): sequencing the most valuable type-strain genomes for metagenomic binning, comparative biology and taxonomic classification.</title>
        <authorList>
            <person name="Goeker M."/>
        </authorList>
    </citation>
    <scope>NUCLEOTIDE SEQUENCE [LARGE SCALE GENOMIC DNA]</scope>
    <source>
        <strain evidence="1 2">DSM 102983</strain>
    </source>
</reference>